<keyword evidence="2" id="KW-0238">DNA-binding</keyword>
<dbReference type="PROSITE" id="PS00041">
    <property type="entry name" value="HTH_ARAC_FAMILY_1"/>
    <property type="match status" value="1"/>
</dbReference>
<evidence type="ECO:0000256" key="2">
    <source>
        <dbReference type="ARBA" id="ARBA00023125"/>
    </source>
</evidence>
<reference evidence="5 6" key="1">
    <citation type="submission" date="2019-12" db="EMBL/GenBank/DDBJ databases">
        <authorList>
            <person name="Huq M.A."/>
        </authorList>
    </citation>
    <scope>NUCLEOTIDE SEQUENCE [LARGE SCALE GENOMIC DNA]</scope>
    <source>
        <strain evidence="5 6">MAH-34</strain>
    </source>
</reference>
<dbReference type="InterPro" id="IPR037923">
    <property type="entry name" value="HTH-like"/>
</dbReference>
<dbReference type="SMART" id="SM00342">
    <property type="entry name" value="HTH_ARAC"/>
    <property type="match status" value="1"/>
</dbReference>
<dbReference type="PANTHER" id="PTHR43280">
    <property type="entry name" value="ARAC-FAMILY TRANSCRIPTIONAL REGULATOR"/>
    <property type="match status" value="1"/>
</dbReference>
<evidence type="ECO:0000256" key="3">
    <source>
        <dbReference type="ARBA" id="ARBA00023163"/>
    </source>
</evidence>
<dbReference type="InterPro" id="IPR009057">
    <property type="entry name" value="Homeodomain-like_sf"/>
</dbReference>
<sequence>MPRPKMVFRNFSLAFCKVNVILDPTVNRLISGSGDEDMSKRQHPDEYEESRNYVVDELALNGGLWPVRMGRLKAGPDYRFPQRMIDYYALHFVINGKVRHRFGDQHIELTKGDVFCAYPGIVYHHFIVPSGQPLEMIWVSIDGGQTPLLLEKAGFHPSVPYISGVIGKELETSLIHLFSQQEDNSSRRQVDLIAAIYRIFGLMIPQKNTEEPDAGPAGWIPRSIEYMNMHYTENINVQDVAAYISVHRAYFSKIFAEQIGMTPIQYLQKLRMERALQLLQQTRHSVSEIAMTLGYPDLYSFSRAFGKYYAASPSKVRENAAKSDGLLLHPD</sequence>
<accession>A0ABW9U4P8</accession>
<dbReference type="SUPFAM" id="SSF51215">
    <property type="entry name" value="Regulatory protein AraC"/>
    <property type="match status" value="1"/>
</dbReference>
<dbReference type="InterPro" id="IPR018062">
    <property type="entry name" value="HTH_AraC-typ_CS"/>
</dbReference>
<protein>
    <submittedName>
        <fullName evidence="5">Helix-turn-helix domain-containing protein</fullName>
    </submittedName>
</protein>
<name>A0ABW9U4P8_9BACL</name>
<evidence type="ECO:0000313" key="6">
    <source>
        <dbReference type="Proteomes" id="UP000467637"/>
    </source>
</evidence>
<evidence type="ECO:0000313" key="5">
    <source>
        <dbReference type="EMBL" id="MVQ33295.1"/>
    </source>
</evidence>
<dbReference type="Pfam" id="PF12833">
    <property type="entry name" value="HTH_18"/>
    <property type="match status" value="1"/>
</dbReference>
<dbReference type="InterPro" id="IPR014710">
    <property type="entry name" value="RmlC-like_jellyroll"/>
</dbReference>
<keyword evidence="6" id="KW-1185">Reference proteome</keyword>
<dbReference type="Pfam" id="PF02311">
    <property type="entry name" value="AraC_binding"/>
    <property type="match status" value="1"/>
</dbReference>
<dbReference type="Gene3D" id="2.60.120.10">
    <property type="entry name" value="Jelly Rolls"/>
    <property type="match status" value="1"/>
</dbReference>
<comment type="caution">
    <text evidence="5">The sequence shown here is derived from an EMBL/GenBank/DDBJ whole genome shotgun (WGS) entry which is preliminary data.</text>
</comment>
<dbReference type="InterPro" id="IPR003313">
    <property type="entry name" value="AraC-bd"/>
</dbReference>
<evidence type="ECO:0000259" key="4">
    <source>
        <dbReference type="PROSITE" id="PS01124"/>
    </source>
</evidence>
<keyword evidence="3" id="KW-0804">Transcription</keyword>
<dbReference type="EMBL" id="WSEM01000003">
    <property type="protein sequence ID" value="MVQ33295.1"/>
    <property type="molecule type" value="Genomic_DNA"/>
</dbReference>
<organism evidence="5 6">
    <name type="scientific">Paenibacillus anseongense</name>
    <dbReference type="NCBI Taxonomy" id="2682845"/>
    <lineage>
        <taxon>Bacteria</taxon>
        <taxon>Bacillati</taxon>
        <taxon>Bacillota</taxon>
        <taxon>Bacilli</taxon>
        <taxon>Bacillales</taxon>
        <taxon>Paenibacillaceae</taxon>
        <taxon>Paenibacillus</taxon>
    </lineage>
</organism>
<dbReference type="SUPFAM" id="SSF46689">
    <property type="entry name" value="Homeodomain-like"/>
    <property type="match status" value="2"/>
</dbReference>
<keyword evidence="1" id="KW-0805">Transcription regulation</keyword>
<gene>
    <name evidence="5" type="ORF">GON05_01400</name>
</gene>
<dbReference type="Proteomes" id="UP000467637">
    <property type="component" value="Unassembled WGS sequence"/>
</dbReference>
<proteinExistence type="predicted"/>
<dbReference type="InterPro" id="IPR018060">
    <property type="entry name" value="HTH_AraC"/>
</dbReference>
<evidence type="ECO:0000256" key="1">
    <source>
        <dbReference type="ARBA" id="ARBA00023015"/>
    </source>
</evidence>
<dbReference type="PROSITE" id="PS01124">
    <property type="entry name" value="HTH_ARAC_FAMILY_2"/>
    <property type="match status" value="1"/>
</dbReference>
<dbReference type="PANTHER" id="PTHR43280:SF2">
    <property type="entry name" value="HTH-TYPE TRANSCRIPTIONAL REGULATOR EXSA"/>
    <property type="match status" value="1"/>
</dbReference>
<dbReference type="Gene3D" id="1.10.10.60">
    <property type="entry name" value="Homeodomain-like"/>
    <property type="match status" value="2"/>
</dbReference>
<feature type="domain" description="HTH araC/xylS-type" evidence="4">
    <location>
        <begin position="221"/>
        <end position="319"/>
    </location>
</feature>